<dbReference type="InterPro" id="IPR002371">
    <property type="entry name" value="FlgK"/>
</dbReference>
<dbReference type="OrthoDB" id="9802553at2"/>
<evidence type="ECO:0000259" key="9">
    <source>
        <dbReference type="Pfam" id="PF06429"/>
    </source>
</evidence>
<evidence type="ECO:0000256" key="4">
    <source>
        <dbReference type="ARBA" id="ARBA00016244"/>
    </source>
</evidence>
<dbReference type="InterPro" id="IPR010930">
    <property type="entry name" value="Flg_bb/hook_C_dom"/>
</dbReference>
<proteinExistence type="inferred from homology"/>
<accession>A0A1C3E4W8</accession>
<dbReference type="AlphaFoldDB" id="A0A1C3E4W8"/>
<dbReference type="EMBL" id="LYDR01000154">
    <property type="protein sequence ID" value="ODA28296.1"/>
    <property type="molecule type" value="Genomic_DNA"/>
</dbReference>
<evidence type="ECO:0000256" key="7">
    <source>
        <dbReference type="RuleBase" id="RU362065"/>
    </source>
</evidence>
<dbReference type="STRING" id="1841610.A6X21_01485"/>
<evidence type="ECO:0000256" key="1">
    <source>
        <dbReference type="ARBA" id="ARBA00004365"/>
    </source>
</evidence>
<dbReference type="InterPro" id="IPR053927">
    <property type="entry name" value="FlgK_helical"/>
</dbReference>
<dbReference type="GO" id="GO:0005198">
    <property type="term" value="F:structural molecule activity"/>
    <property type="evidence" value="ECO:0007669"/>
    <property type="project" value="UniProtKB-UniRule"/>
</dbReference>
<evidence type="ECO:0000256" key="3">
    <source>
        <dbReference type="ARBA" id="ARBA00009677"/>
    </source>
</evidence>
<dbReference type="Pfam" id="PF06429">
    <property type="entry name" value="Flg_bbr_C"/>
    <property type="match status" value="1"/>
</dbReference>
<keyword evidence="11" id="KW-0282">Flagellum</keyword>
<evidence type="ECO:0000259" key="10">
    <source>
        <dbReference type="Pfam" id="PF22638"/>
    </source>
</evidence>
<keyword evidence="11" id="KW-0969">Cilium</keyword>
<gene>
    <name evidence="7" type="primary">flgK</name>
    <name evidence="11" type="ORF">A6X21_01485</name>
</gene>
<keyword evidence="5 7" id="KW-0964">Secreted</keyword>
<dbReference type="NCBIfam" id="TIGR02492">
    <property type="entry name" value="flgK_ends"/>
    <property type="match status" value="1"/>
</dbReference>
<feature type="domain" description="Flagellar basal body rod protein N-terminal" evidence="8">
    <location>
        <begin position="17"/>
        <end position="36"/>
    </location>
</feature>
<dbReference type="InterPro" id="IPR001444">
    <property type="entry name" value="Flag_bb_rod_N"/>
</dbReference>
<comment type="subcellular location">
    <subcellularLocation>
        <location evidence="1 7">Bacterial flagellum</location>
    </subcellularLocation>
    <subcellularLocation>
        <location evidence="2 7">Secreted</location>
    </subcellularLocation>
</comment>
<evidence type="ECO:0000256" key="2">
    <source>
        <dbReference type="ARBA" id="ARBA00004613"/>
    </source>
</evidence>
<evidence type="ECO:0000313" key="11">
    <source>
        <dbReference type="EMBL" id="ODA28296.1"/>
    </source>
</evidence>
<comment type="similarity">
    <text evidence="3 7">Belongs to the flagella basal body rod proteins family.</text>
</comment>
<dbReference type="Pfam" id="PF22638">
    <property type="entry name" value="FlgK_D1"/>
    <property type="match status" value="1"/>
</dbReference>
<evidence type="ECO:0000256" key="6">
    <source>
        <dbReference type="ARBA" id="ARBA00023143"/>
    </source>
</evidence>
<evidence type="ECO:0000313" key="12">
    <source>
        <dbReference type="Proteomes" id="UP000094828"/>
    </source>
</evidence>
<feature type="domain" description="Flagellar hook-associated protein FlgK helical" evidence="10">
    <location>
        <begin position="95"/>
        <end position="319"/>
    </location>
</feature>
<dbReference type="Proteomes" id="UP000094828">
    <property type="component" value="Unassembled WGS sequence"/>
</dbReference>
<dbReference type="SUPFAM" id="SSF64518">
    <property type="entry name" value="Phase 1 flagellin"/>
    <property type="match status" value="1"/>
</dbReference>
<name>A0A1C3E4W8_9PLAN</name>
<sequence length="566" mass="59094">MSLNGALAVASRSLEIFSASVQVASNNIANANTKGFVRDAVSLTPAGSYQTGSLLVGSGVLAVGVRQQLDTYLESRIHAANGDAAASTIKSATWQRLETTLGELGDEDLSTALNDFVASLQTLTGAPDSAGQRQITLQETEALVNHITSLRGKVDDLRTTLNDQLTSQVDEANRLINQIVNLNPKISALEANGLNQSDAGALRVERLNAINRLSELIPVKAIERPSGQVDLYSGSEYIILDGYTQNLEVTPATDGTFGVLNVQTTITKASVTNGGGEIQGTIESRDSILGGFTKQLDQLASGLIYEANRIHSQGEGLTGYSTVTGTYQVADANAALNTNAAGLNFPVQHGSFTIKVRNLTSGETTESTISIDLDGLGTDTTLNDVVASLNAVGQVSAQVTADGQLQINAAAGYELRFGADSSGVLATLGINTLFTGTDSGNIAVNQVIAKNQNLLATGRGGGAGDSSNVALLAKVLTVASSQLNGLSISQFQDNLIAGVGQSSAAEQAVEKGFTGFRDSLLTQREQVSGVSLDEETLNILNLQRTYQASARIISVVDELFNTLLNI</sequence>
<keyword evidence="11" id="KW-0966">Cell projection</keyword>
<dbReference type="PANTHER" id="PTHR30033:SF1">
    <property type="entry name" value="FLAGELLAR HOOK-ASSOCIATED PROTEIN 1"/>
    <property type="match status" value="1"/>
</dbReference>
<organism evidence="11 12">
    <name type="scientific">Planctopirus hydrillae</name>
    <dbReference type="NCBI Taxonomy" id="1841610"/>
    <lineage>
        <taxon>Bacteria</taxon>
        <taxon>Pseudomonadati</taxon>
        <taxon>Planctomycetota</taxon>
        <taxon>Planctomycetia</taxon>
        <taxon>Planctomycetales</taxon>
        <taxon>Planctomycetaceae</taxon>
        <taxon>Planctopirus</taxon>
    </lineage>
</organism>
<dbReference type="Pfam" id="PF00460">
    <property type="entry name" value="Flg_bb_rod"/>
    <property type="match status" value="1"/>
</dbReference>
<comment type="caution">
    <text evidence="11">The sequence shown here is derived from an EMBL/GenBank/DDBJ whole genome shotgun (WGS) entry which is preliminary data.</text>
</comment>
<dbReference type="PANTHER" id="PTHR30033">
    <property type="entry name" value="FLAGELLAR HOOK-ASSOCIATED PROTEIN 1"/>
    <property type="match status" value="1"/>
</dbReference>
<evidence type="ECO:0000256" key="5">
    <source>
        <dbReference type="ARBA" id="ARBA00022525"/>
    </source>
</evidence>
<keyword evidence="12" id="KW-1185">Reference proteome</keyword>
<dbReference type="GO" id="GO:0005576">
    <property type="term" value="C:extracellular region"/>
    <property type="evidence" value="ECO:0007669"/>
    <property type="project" value="UniProtKB-SubCell"/>
</dbReference>
<evidence type="ECO:0000259" key="8">
    <source>
        <dbReference type="Pfam" id="PF00460"/>
    </source>
</evidence>
<dbReference type="RefSeq" id="WP_068852689.1">
    <property type="nucleotide sequence ID" value="NZ_LYDR01000154.1"/>
</dbReference>
<feature type="domain" description="Flagellar basal-body/hook protein C-terminal" evidence="9">
    <location>
        <begin position="527"/>
        <end position="566"/>
    </location>
</feature>
<reference evidence="11 12" key="1">
    <citation type="submission" date="2016-05" db="EMBL/GenBank/DDBJ databases">
        <title>Genomic and physiological characterization of Planctopirus sp. isolated from fresh water lake.</title>
        <authorList>
            <person name="Subhash Y."/>
            <person name="Ramana C."/>
        </authorList>
    </citation>
    <scope>NUCLEOTIDE SEQUENCE [LARGE SCALE GENOMIC DNA]</scope>
    <source>
        <strain evidence="11 12">JC280</strain>
    </source>
</reference>
<dbReference type="GO" id="GO:0009424">
    <property type="term" value="C:bacterial-type flagellum hook"/>
    <property type="evidence" value="ECO:0007669"/>
    <property type="project" value="UniProtKB-UniRule"/>
</dbReference>
<protein>
    <recommendedName>
        <fullName evidence="4 7">Flagellar hook-associated protein 1</fullName>
        <shortName evidence="7">HAP1</shortName>
    </recommendedName>
</protein>
<keyword evidence="6 7" id="KW-0975">Bacterial flagellum</keyword>
<dbReference type="GO" id="GO:0044780">
    <property type="term" value="P:bacterial-type flagellum assembly"/>
    <property type="evidence" value="ECO:0007669"/>
    <property type="project" value="InterPro"/>
</dbReference>
<dbReference type="PRINTS" id="PR01005">
    <property type="entry name" value="FLGHOOKAP1"/>
</dbReference>